<name>A0A830GRW0_9CREN</name>
<proteinExistence type="predicted"/>
<dbReference type="Proteomes" id="UP000610960">
    <property type="component" value="Unassembled WGS sequence"/>
</dbReference>
<evidence type="ECO:0000313" key="2">
    <source>
        <dbReference type="Proteomes" id="UP000610960"/>
    </source>
</evidence>
<dbReference type="RefSeq" id="WP_188595639.1">
    <property type="nucleotide sequence ID" value="NZ_BMNL01000001.1"/>
</dbReference>
<reference evidence="1" key="1">
    <citation type="journal article" date="2014" name="Int. J. Syst. Evol. Microbiol.">
        <title>Complete genome sequence of Corynebacterium casei LMG S-19264T (=DSM 44701T), isolated from a smear-ripened cheese.</title>
        <authorList>
            <consortium name="US DOE Joint Genome Institute (JGI-PGF)"/>
            <person name="Walter F."/>
            <person name="Albersmeier A."/>
            <person name="Kalinowski J."/>
            <person name="Ruckert C."/>
        </authorList>
    </citation>
    <scope>NUCLEOTIDE SEQUENCE</scope>
    <source>
        <strain evidence="1">JCM 10088</strain>
    </source>
</reference>
<dbReference type="OrthoDB" id="23590at2157"/>
<comment type="caution">
    <text evidence="1">The sequence shown here is derived from an EMBL/GenBank/DDBJ whole genome shotgun (WGS) entry which is preliminary data.</text>
</comment>
<sequence>MVRIDLGSLNVSRRRDPQGFYVAIIGKERAAIIIDAVEELGLDIESSGDVIMIRSKSWAKLASLMSRAKARGLRVIND</sequence>
<evidence type="ECO:0000313" key="1">
    <source>
        <dbReference type="EMBL" id="GGP19276.1"/>
    </source>
</evidence>
<keyword evidence="2" id="KW-1185">Reference proteome</keyword>
<accession>A0A830GRW0</accession>
<dbReference type="EMBL" id="BMNL01000001">
    <property type="protein sequence ID" value="GGP19276.1"/>
    <property type="molecule type" value="Genomic_DNA"/>
</dbReference>
<reference evidence="1" key="2">
    <citation type="submission" date="2020-09" db="EMBL/GenBank/DDBJ databases">
        <authorList>
            <person name="Sun Q."/>
            <person name="Ohkuma M."/>
        </authorList>
    </citation>
    <scope>NUCLEOTIDE SEQUENCE</scope>
    <source>
        <strain evidence="1">JCM 10088</strain>
    </source>
</reference>
<organism evidence="1 2">
    <name type="scientific">Thermocladium modestius</name>
    <dbReference type="NCBI Taxonomy" id="62609"/>
    <lineage>
        <taxon>Archaea</taxon>
        <taxon>Thermoproteota</taxon>
        <taxon>Thermoprotei</taxon>
        <taxon>Thermoproteales</taxon>
        <taxon>Thermoproteaceae</taxon>
        <taxon>Thermocladium</taxon>
    </lineage>
</organism>
<gene>
    <name evidence="1" type="ORF">GCM10007981_02310</name>
</gene>
<protein>
    <submittedName>
        <fullName evidence="1">Uncharacterized protein</fullName>
    </submittedName>
</protein>
<dbReference type="AlphaFoldDB" id="A0A830GRW0"/>